<feature type="region of interest" description="Disordered" evidence="2">
    <location>
        <begin position="144"/>
        <end position="171"/>
    </location>
</feature>
<reference evidence="5" key="2">
    <citation type="submission" date="2020-04" db="EMBL/GenBank/DDBJ databases">
        <authorList>
            <consortium name="NCBI Genome Project"/>
        </authorList>
    </citation>
    <scope>NUCLEOTIDE SEQUENCE</scope>
    <source>
        <strain evidence="5">CBS 304.34</strain>
    </source>
</reference>
<dbReference type="RefSeq" id="XP_033578200.1">
    <property type="nucleotide sequence ID" value="XM_033727339.1"/>
</dbReference>
<name>A0A6A6YQP9_9PEZI</name>
<dbReference type="GeneID" id="54468232"/>
<keyword evidence="4" id="KW-1185">Reference proteome</keyword>
<dbReference type="AlphaFoldDB" id="A0A6A6YQP9"/>
<reference evidence="5" key="3">
    <citation type="submission" date="2025-04" db="UniProtKB">
        <authorList>
            <consortium name="RefSeq"/>
        </authorList>
    </citation>
    <scope>IDENTIFICATION</scope>
    <source>
        <strain evidence="5">CBS 304.34</strain>
    </source>
</reference>
<sequence length="171" mass="19524">MSEQIRRCPLCGTQHILFRSLLEERKALREYRKAESNDEASVMEDRILDVSRSRICHRNYSTMVMASKIGELEAELKSETSKIGGLEAELQSEASKTGKLEVELRSEQTTKEALKEEVGILGDFVGKDFKGVIEDLEQTRKRNKTLENIQTESSRTIEQLRKGCRSQEASR</sequence>
<feature type="compositionally biased region" description="Polar residues" evidence="2">
    <location>
        <begin position="146"/>
        <end position="157"/>
    </location>
</feature>
<keyword evidence="1" id="KW-0175">Coiled coil</keyword>
<evidence type="ECO:0000313" key="3">
    <source>
        <dbReference type="EMBL" id="KAF2811236.1"/>
    </source>
</evidence>
<organism evidence="3">
    <name type="scientific">Mytilinidion resinicola</name>
    <dbReference type="NCBI Taxonomy" id="574789"/>
    <lineage>
        <taxon>Eukaryota</taxon>
        <taxon>Fungi</taxon>
        <taxon>Dikarya</taxon>
        <taxon>Ascomycota</taxon>
        <taxon>Pezizomycotina</taxon>
        <taxon>Dothideomycetes</taxon>
        <taxon>Pleosporomycetidae</taxon>
        <taxon>Mytilinidiales</taxon>
        <taxon>Mytilinidiaceae</taxon>
        <taxon>Mytilinidion</taxon>
    </lineage>
</organism>
<evidence type="ECO:0000313" key="5">
    <source>
        <dbReference type="RefSeq" id="XP_033578200.1"/>
    </source>
</evidence>
<reference evidence="3 5" key="1">
    <citation type="journal article" date="2020" name="Stud. Mycol.">
        <title>101 Dothideomycetes genomes: a test case for predicting lifestyles and emergence of pathogens.</title>
        <authorList>
            <person name="Haridas S."/>
            <person name="Albert R."/>
            <person name="Binder M."/>
            <person name="Bloem J."/>
            <person name="Labutti K."/>
            <person name="Salamov A."/>
            <person name="Andreopoulos B."/>
            <person name="Baker S."/>
            <person name="Barry K."/>
            <person name="Bills G."/>
            <person name="Bluhm B."/>
            <person name="Cannon C."/>
            <person name="Castanera R."/>
            <person name="Culley D."/>
            <person name="Daum C."/>
            <person name="Ezra D."/>
            <person name="Gonzalez J."/>
            <person name="Henrissat B."/>
            <person name="Kuo A."/>
            <person name="Liang C."/>
            <person name="Lipzen A."/>
            <person name="Lutzoni F."/>
            <person name="Magnuson J."/>
            <person name="Mondo S."/>
            <person name="Nolan M."/>
            <person name="Ohm R."/>
            <person name="Pangilinan J."/>
            <person name="Park H.-J."/>
            <person name="Ramirez L."/>
            <person name="Alfaro M."/>
            <person name="Sun H."/>
            <person name="Tritt A."/>
            <person name="Yoshinaga Y."/>
            <person name="Zwiers L.-H."/>
            <person name="Turgeon B."/>
            <person name="Goodwin S."/>
            <person name="Spatafora J."/>
            <person name="Crous P."/>
            <person name="Grigoriev I."/>
        </authorList>
    </citation>
    <scope>NUCLEOTIDE SEQUENCE</scope>
    <source>
        <strain evidence="3 5">CBS 304.34</strain>
    </source>
</reference>
<accession>A0A6A6YQP9</accession>
<evidence type="ECO:0000256" key="1">
    <source>
        <dbReference type="SAM" id="Coils"/>
    </source>
</evidence>
<evidence type="ECO:0000256" key="2">
    <source>
        <dbReference type="SAM" id="MobiDB-lite"/>
    </source>
</evidence>
<gene>
    <name evidence="3 5" type="ORF">BDZ99DRAFT_562311</name>
</gene>
<proteinExistence type="predicted"/>
<evidence type="ECO:0000313" key="4">
    <source>
        <dbReference type="Proteomes" id="UP000504636"/>
    </source>
</evidence>
<protein>
    <submittedName>
        <fullName evidence="3 5">Uncharacterized protein</fullName>
    </submittedName>
</protein>
<dbReference type="EMBL" id="MU003699">
    <property type="protein sequence ID" value="KAF2811236.1"/>
    <property type="molecule type" value="Genomic_DNA"/>
</dbReference>
<feature type="coiled-coil region" evidence="1">
    <location>
        <begin position="69"/>
        <end position="117"/>
    </location>
</feature>
<dbReference type="Proteomes" id="UP000504636">
    <property type="component" value="Unplaced"/>
</dbReference>